<organism evidence="1 2">
    <name type="scientific">Sinorhizobium psoraleae</name>
    <dbReference type="NCBI Taxonomy" id="520838"/>
    <lineage>
        <taxon>Bacteria</taxon>
        <taxon>Pseudomonadati</taxon>
        <taxon>Pseudomonadota</taxon>
        <taxon>Alphaproteobacteria</taxon>
        <taxon>Hyphomicrobiales</taxon>
        <taxon>Rhizobiaceae</taxon>
        <taxon>Sinorhizobium/Ensifer group</taxon>
        <taxon>Sinorhizobium</taxon>
    </lineage>
</organism>
<dbReference type="EMBL" id="JAPVOI010000003">
    <property type="protein sequence ID" value="MCZ4089197.1"/>
    <property type="molecule type" value="Genomic_DNA"/>
</dbReference>
<evidence type="ECO:0000313" key="1">
    <source>
        <dbReference type="EMBL" id="MCZ4089197.1"/>
    </source>
</evidence>
<name>A0ABT4KB60_9HYPH</name>
<evidence type="ECO:0000313" key="2">
    <source>
        <dbReference type="Proteomes" id="UP001079430"/>
    </source>
</evidence>
<protein>
    <submittedName>
        <fullName evidence="1">Uncharacterized protein</fullName>
    </submittedName>
</protein>
<comment type="caution">
    <text evidence="1">The sequence shown here is derived from an EMBL/GenBank/DDBJ whole genome shotgun (WGS) entry which is preliminary data.</text>
</comment>
<dbReference type="Proteomes" id="UP001079430">
    <property type="component" value="Unassembled WGS sequence"/>
</dbReference>
<accession>A0ABT4KB60</accession>
<proteinExistence type="predicted"/>
<gene>
    <name evidence="1" type="ORF">O3W52_03715</name>
</gene>
<reference evidence="1" key="1">
    <citation type="submission" date="2022-10" db="EMBL/GenBank/DDBJ databases">
        <title>Whole genome sequencing of three plant growth promoting bacteria isolated from Vachellia tortilis subsp. raddiana in Morocco.</title>
        <authorList>
            <person name="Hnini M."/>
            <person name="Zouagui R."/>
            <person name="Zouagui H."/>
            <person name="Chemao Elfihri M.-W."/>
            <person name="Ibrahimi A."/>
            <person name="Sbabou L."/>
            <person name="Aurag J."/>
        </authorList>
    </citation>
    <scope>NUCLEOTIDE SEQUENCE</scope>
    <source>
        <strain evidence="1">LMR678</strain>
    </source>
</reference>
<dbReference type="RefSeq" id="WP_269275622.1">
    <property type="nucleotide sequence ID" value="NZ_JAPVOI010000003.1"/>
</dbReference>
<keyword evidence="2" id="KW-1185">Reference proteome</keyword>
<sequence length="68" mass="7525">MDASIGDGSHLILPGEFVMLKDILAISVHERNLSIDSEEAREIAARLIDLYQNGVRDLTALRAMAKLF</sequence>